<dbReference type="PANTHER" id="PTHR37162">
    <property type="entry name" value="HAT FAMILY DIMERISATION DOMAINCONTAINING PROTEIN-RELATED"/>
    <property type="match status" value="1"/>
</dbReference>
<comment type="caution">
    <text evidence="2">The sequence shown here is derived from an EMBL/GenBank/DDBJ whole genome shotgun (WGS) entry which is preliminary data.</text>
</comment>
<evidence type="ECO:0000313" key="2">
    <source>
        <dbReference type="EMBL" id="CAL4189446.1"/>
    </source>
</evidence>
<reference evidence="2 3" key="1">
    <citation type="submission" date="2024-05" db="EMBL/GenBank/DDBJ databases">
        <authorList>
            <person name="Wallberg A."/>
        </authorList>
    </citation>
    <scope>NUCLEOTIDE SEQUENCE [LARGE SCALE GENOMIC DNA]</scope>
</reference>
<protein>
    <recommendedName>
        <fullName evidence="4">DUF4371 domain-containing protein</fullName>
    </recommendedName>
</protein>
<gene>
    <name evidence="2" type="ORF">MNOR_LOCUS36387</name>
</gene>
<dbReference type="Proteomes" id="UP001497623">
    <property type="component" value="Unassembled WGS sequence"/>
</dbReference>
<evidence type="ECO:0000256" key="1">
    <source>
        <dbReference type="SAM" id="MobiDB-lite"/>
    </source>
</evidence>
<feature type="region of interest" description="Disordered" evidence="1">
    <location>
        <begin position="1"/>
        <end position="21"/>
    </location>
</feature>
<dbReference type="EMBL" id="CAXKWB010066059">
    <property type="protein sequence ID" value="CAL4189446.1"/>
    <property type="molecule type" value="Genomic_DNA"/>
</dbReference>
<accession>A0AAV2SGN1</accession>
<sequence length="515" mass="58801">MPPGTTKYNVDWEGQDDGTNNEPISKWFSKANEYQARCNLCNCTFNIGNKGISSIKRHASQKNHKAKSAKEAAKVNVSRESTSISDLVDSEPSPSADNNISLSSTISTDNSFNGQQLTLDEQTHVAEAMWSALVAEHNIAFSTSDHATKIFHKMFPDSSIAAGFKCSRTKTNYTIVDGIATESQEKLLESIKNVPFSILIDESNKQYGKKILVILIKFYDEGHGDITTRFLDICVCNNGTADVIASVIVDFFNKNNLSFDNLIQIMSDNPNVMRGVLSGLVTQIKSKYAGHMVDIGGCSLHHVSNAIKNSLPELHNYEELEDFLQDAHAFFSFHVEFCEKKSEIQEIFDLEKHKILRYCEVRFLSVYPVVVRLIEQYKPLKKLFLEEIPKNYKKVAKQARVRRIRTALKDKFTLPTLYFIQHALEIFQKYEKLFQRSTTTIHLLYDKQIELYRTTLIYFCRLDIIEKCKCNEDLLGIDFLDSENCLKLEEFSIGSNAKKLISDFVEKDKIFFWKA</sequence>
<feature type="compositionally biased region" description="Polar residues" evidence="1">
    <location>
        <begin position="92"/>
        <end position="102"/>
    </location>
</feature>
<dbReference type="AlphaFoldDB" id="A0AAV2SGN1"/>
<keyword evidence="3" id="KW-1185">Reference proteome</keyword>
<feature type="region of interest" description="Disordered" evidence="1">
    <location>
        <begin position="56"/>
        <end position="102"/>
    </location>
</feature>
<organism evidence="2 3">
    <name type="scientific">Meganyctiphanes norvegica</name>
    <name type="common">Northern krill</name>
    <name type="synonym">Thysanopoda norvegica</name>
    <dbReference type="NCBI Taxonomy" id="48144"/>
    <lineage>
        <taxon>Eukaryota</taxon>
        <taxon>Metazoa</taxon>
        <taxon>Ecdysozoa</taxon>
        <taxon>Arthropoda</taxon>
        <taxon>Crustacea</taxon>
        <taxon>Multicrustacea</taxon>
        <taxon>Malacostraca</taxon>
        <taxon>Eumalacostraca</taxon>
        <taxon>Eucarida</taxon>
        <taxon>Euphausiacea</taxon>
        <taxon>Euphausiidae</taxon>
        <taxon>Meganyctiphanes</taxon>
    </lineage>
</organism>
<dbReference type="InterPro" id="IPR012337">
    <property type="entry name" value="RNaseH-like_sf"/>
</dbReference>
<proteinExistence type="predicted"/>
<dbReference type="PANTHER" id="PTHR37162:SF1">
    <property type="entry name" value="BED-TYPE DOMAIN-CONTAINING PROTEIN"/>
    <property type="match status" value="1"/>
</dbReference>
<evidence type="ECO:0008006" key="4">
    <source>
        <dbReference type="Google" id="ProtNLM"/>
    </source>
</evidence>
<evidence type="ECO:0000313" key="3">
    <source>
        <dbReference type="Proteomes" id="UP001497623"/>
    </source>
</evidence>
<name>A0AAV2SGN1_MEGNR</name>
<feature type="compositionally biased region" description="Basic residues" evidence="1">
    <location>
        <begin position="56"/>
        <end position="67"/>
    </location>
</feature>
<dbReference type="SUPFAM" id="SSF53098">
    <property type="entry name" value="Ribonuclease H-like"/>
    <property type="match status" value="1"/>
</dbReference>